<keyword evidence="8" id="KW-1185">Reference proteome</keyword>
<name>A0A6I6D0B2_9GAMM</name>
<dbReference type="RefSeq" id="WP_156573704.1">
    <property type="nucleotide sequence ID" value="NZ_CP046415.1"/>
</dbReference>
<dbReference type="Gene3D" id="3.90.1720.10">
    <property type="entry name" value="endopeptidase domain like (from Nostoc punctiforme)"/>
    <property type="match status" value="1"/>
</dbReference>
<dbReference type="Proteomes" id="UP000427716">
    <property type="component" value="Chromosome"/>
</dbReference>
<dbReference type="SUPFAM" id="SSF54001">
    <property type="entry name" value="Cysteine proteinases"/>
    <property type="match status" value="1"/>
</dbReference>
<evidence type="ECO:0000256" key="2">
    <source>
        <dbReference type="ARBA" id="ARBA00022670"/>
    </source>
</evidence>
<dbReference type="PANTHER" id="PTHR47053">
    <property type="entry name" value="MUREIN DD-ENDOPEPTIDASE MEPH-RELATED"/>
    <property type="match status" value="1"/>
</dbReference>
<protein>
    <submittedName>
        <fullName evidence="7">Peptidase P60</fullName>
    </submittedName>
</protein>
<reference evidence="7 8" key="1">
    <citation type="submission" date="2019-11" db="EMBL/GenBank/DDBJ databases">
        <authorList>
            <person name="Zhang J."/>
            <person name="Sun C."/>
        </authorList>
    </citation>
    <scope>NUCLEOTIDE SEQUENCE [LARGE SCALE GENOMIC DNA]</scope>
    <source>
        <strain evidence="8">sp2</strain>
    </source>
</reference>
<evidence type="ECO:0000256" key="1">
    <source>
        <dbReference type="ARBA" id="ARBA00007074"/>
    </source>
</evidence>
<dbReference type="KEGG" id="ghl:GM160_05180"/>
<keyword evidence="3" id="KW-0378">Hydrolase</keyword>
<evidence type="ECO:0000313" key="8">
    <source>
        <dbReference type="Proteomes" id="UP000427716"/>
    </source>
</evidence>
<keyword evidence="2" id="KW-0645">Protease</keyword>
<dbReference type="InterPro" id="IPR038765">
    <property type="entry name" value="Papain-like_cys_pep_sf"/>
</dbReference>
<accession>A0A6I6D0B2</accession>
<evidence type="ECO:0000256" key="4">
    <source>
        <dbReference type="ARBA" id="ARBA00022807"/>
    </source>
</evidence>
<organism evidence="7 8">
    <name type="scientific">Guyparkeria halophila</name>
    <dbReference type="NCBI Taxonomy" id="47960"/>
    <lineage>
        <taxon>Bacteria</taxon>
        <taxon>Pseudomonadati</taxon>
        <taxon>Pseudomonadota</taxon>
        <taxon>Gammaproteobacteria</taxon>
        <taxon>Chromatiales</taxon>
        <taxon>Thioalkalibacteraceae</taxon>
        <taxon>Guyparkeria</taxon>
    </lineage>
</organism>
<evidence type="ECO:0000256" key="3">
    <source>
        <dbReference type="ARBA" id="ARBA00022801"/>
    </source>
</evidence>
<keyword evidence="4" id="KW-0788">Thiol protease</keyword>
<dbReference type="Pfam" id="PF00877">
    <property type="entry name" value="NLPC_P60"/>
    <property type="match status" value="1"/>
</dbReference>
<sequence>MLATAVALGSGCASPPGHAPGGDERASKAQEAAALLDEAQRRSELPYNPLETIDTLSGMHPRAIEAVIQAVSQLGTPYRWGGESADHGFDCSGLTQHAFKAASIDLPRTSAQQYRATKRIERDALRPGDLVFFRLNGKRVDHVGIYVGGDRFIHAPSRGKTVSFASLDNVYWSRKYVGAGRAAEANELQLAGNRPEDF</sequence>
<feature type="region of interest" description="Disordered" evidence="5">
    <location>
        <begin position="1"/>
        <end position="26"/>
    </location>
</feature>
<evidence type="ECO:0000259" key="6">
    <source>
        <dbReference type="PROSITE" id="PS51935"/>
    </source>
</evidence>
<proteinExistence type="inferred from homology"/>
<dbReference type="AlphaFoldDB" id="A0A6I6D0B2"/>
<feature type="domain" description="NlpC/P60" evidence="6">
    <location>
        <begin position="60"/>
        <end position="183"/>
    </location>
</feature>
<dbReference type="GO" id="GO:0006508">
    <property type="term" value="P:proteolysis"/>
    <property type="evidence" value="ECO:0007669"/>
    <property type="project" value="UniProtKB-KW"/>
</dbReference>
<dbReference type="PROSITE" id="PS51935">
    <property type="entry name" value="NLPC_P60"/>
    <property type="match status" value="1"/>
</dbReference>
<evidence type="ECO:0000256" key="5">
    <source>
        <dbReference type="SAM" id="MobiDB-lite"/>
    </source>
</evidence>
<dbReference type="GO" id="GO:0008234">
    <property type="term" value="F:cysteine-type peptidase activity"/>
    <property type="evidence" value="ECO:0007669"/>
    <property type="project" value="UniProtKB-KW"/>
</dbReference>
<comment type="similarity">
    <text evidence="1">Belongs to the peptidase C40 family.</text>
</comment>
<dbReference type="InterPro" id="IPR000064">
    <property type="entry name" value="NLP_P60_dom"/>
</dbReference>
<evidence type="ECO:0000313" key="7">
    <source>
        <dbReference type="EMBL" id="QGT78338.1"/>
    </source>
</evidence>
<gene>
    <name evidence="7" type="ORF">GM160_05180</name>
</gene>
<dbReference type="PANTHER" id="PTHR47053:SF1">
    <property type="entry name" value="MUREIN DD-ENDOPEPTIDASE MEPH-RELATED"/>
    <property type="match status" value="1"/>
</dbReference>
<dbReference type="EMBL" id="CP046415">
    <property type="protein sequence ID" value="QGT78338.1"/>
    <property type="molecule type" value="Genomic_DNA"/>
</dbReference>
<dbReference type="InterPro" id="IPR051202">
    <property type="entry name" value="Peptidase_C40"/>
</dbReference>